<organism evidence="3 4">
    <name type="scientific">Prymnesium parvum</name>
    <name type="common">Toxic golden alga</name>
    <dbReference type="NCBI Taxonomy" id="97485"/>
    <lineage>
        <taxon>Eukaryota</taxon>
        <taxon>Haptista</taxon>
        <taxon>Haptophyta</taxon>
        <taxon>Prymnesiophyceae</taxon>
        <taxon>Prymnesiales</taxon>
        <taxon>Prymnesiaceae</taxon>
        <taxon>Prymnesium</taxon>
    </lineage>
</organism>
<dbReference type="InterPro" id="IPR027482">
    <property type="entry name" value="Sec1-like_dom2"/>
</dbReference>
<evidence type="ECO:0000313" key="4">
    <source>
        <dbReference type="Proteomes" id="UP001515480"/>
    </source>
</evidence>
<proteinExistence type="inferred from homology"/>
<evidence type="ECO:0000256" key="1">
    <source>
        <dbReference type="ARBA" id="ARBA00009884"/>
    </source>
</evidence>
<dbReference type="GO" id="GO:0016192">
    <property type="term" value="P:vesicle-mediated transport"/>
    <property type="evidence" value="ECO:0007669"/>
    <property type="project" value="InterPro"/>
</dbReference>
<dbReference type="Pfam" id="PF00995">
    <property type="entry name" value="Sec1"/>
    <property type="match status" value="1"/>
</dbReference>
<sequence>MAGMPKLEHAALDLRALRSLVRTELLDALDSIPSPEGGARGGAALVLDPSLSGPLSLVAEVREIKERGVDKIYHLAPAPLETECKSIVYFVRPELRQVEHVVAHLKQLGGLKQRDAAGKGRAVPRHSFTLFFVPRRSLVCEKVLEDEGVYPLLEIREFAIGFLALEDDVLSLEQPCFADCFLRQDHSVLHTAAAAIAKLEMLFGTIPSIKAKGSCAQQVVHLLQQVRAAAVEQPAPPQAQIGQLLIIDRDVDLCTPLCTELTYEGLIHQLFGIAHGYVDLQPELLGSSSSSPIKREMNNNDPLFARLRNLNFGDIGPLLNRLARGMRDGYEERHHAHTVGQIKDFMKKLPKLQQEHKSLSLHVALAEQITKVTRAEGFHRRLECEREALASGGYSAACEALVEDLAEEKEPLPSLLRLVCLFSVVGNGLRDKTLKALQSELLAAYGYASLAITFANLNKVGLLKRNESRGSWMAIKKALNLVVDDVPDQDLGEEPPDLSYVYAGYAPLSVRALHLMAQHAPTSRDDIFRQLPGPFHSYNGGDAAAATHSSPSDAEASTASPATPPITMVFFVGGCTFAEIAALRWLRRNDSPRREYLVATTHICDGNGLMESLIHQCESQLKRLDKEAA</sequence>
<keyword evidence="4" id="KW-1185">Reference proteome</keyword>
<evidence type="ECO:0000256" key="2">
    <source>
        <dbReference type="SAM" id="MobiDB-lite"/>
    </source>
</evidence>
<dbReference type="Gene3D" id="3.40.50.1910">
    <property type="match status" value="1"/>
</dbReference>
<dbReference type="SUPFAM" id="SSF56815">
    <property type="entry name" value="Sec1/munc18-like (SM) proteins"/>
    <property type="match status" value="1"/>
</dbReference>
<protein>
    <recommendedName>
        <fullName evidence="5">Vacuolar protein sorting-associated protein 33A</fullName>
    </recommendedName>
</protein>
<gene>
    <name evidence="3" type="ORF">AB1Y20_004154</name>
</gene>
<dbReference type="Proteomes" id="UP001515480">
    <property type="component" value="Unassembled WGS sequence"/>
</dbReference>
<reference evidence="3 4" key="1">
    <citation type="journal article" date="2024" name="Science">
        <title>Giant polyketide synthase enzymes in the biosynthesis of giant marine polyether toxins.</title>
        <authorList>
            <person name="Fallon T.R."/>
            <person name="Shende V.V."/>
            <person name="Wierzbicki I.H."/>
            <person name="Pendleton A.L."/>
            <person name="Watervoot N.F."/>
            <person name="Auber R.P."/>
            <person name="Gonzalez D.J."/>
            <person name="Wisecaver J.H."/>
            <person name="Moore B.S."/>
        </authorList>
    </citation>
    <scope>NUCLEOTIDE SEQUENCE [LARGE SCALE GENOMIC DNA]</scope>
    <source>
        <strain evidence="3 4">12B1</strain>
    </source>
</reference>
<comment type="caution">
    <text evidence="3">The sequence shown here is derived from an EMBL/GenBank/DDBJ whole genome shotgun (WGS) entry which is preliminary data.</text>
</comment>
<feature type="region of interest" description="Disordered" evidence="2">
    <location>
        <begin position="540"/>
        <end position="560"/>
    </location>
</feature>
<comment type="similarity">
    <text evidence="1">Belongs to the STXBP/unc-18/SEC1 family.</text>
</comment>
<dbReference type="AlphaFoldDB" id="A0AB34J8K6"/>
<feature type="compositionally biased region" description="Low complexity" evidence="2">
    <location>
        <begin position="549"/>
        <end position="560"/>
    </location>
</feature>
<dbReference type="Gene3D" id="1.25.40.850">
    <property type="match status" value="1"/>
</dbReference>
<evidence type="ECO:0000313" key="3">
    <source>
        <dbReference type="EMBL" id="KAL1515090.1"/>
    </source>
</evidence>
<dbReference type="Gene3D" id="3.40.50.2060">
    <property type="match status" value="1"/>
</dbReference>
<dbReference type="InterPro" id="IPR001619">
    <property type="entry name" value="Sec1-like"/>
</dbReference>
<dbReference type="Gene3D" id="3.90.830.10">
    <property type="entry name" value="Syntaxin Binding Protein 1, Chain A, domain 2"/>
    <property type="match status" value="1"/>
</dbReference>
<dbReference type="PANTHER" id="PTHR11679">
    <property type="entry name" value="VESICLE PROTEIN SORTING-ASSOCIATED"/>
    <property type="match status" value="1"/>
</dbReference>
<dbReference type="InterPro" id="IPR043154">
    <property type="entry name" value="Sec-1-like_dom1"/>
</dbReference>
<dbReference type="EMBL" id="JBGBPQ010000012">
    <property type="protein sequence ID" value="KAL1515090.1"/>
    <property type="molecule type" value="Genomic_DNA"/>
</dbReference>
<name>A0AB34J8K6_PRYPA</name>
<accession>A0AB34J8K6</accession>
<dbReference type="InterPro" id="IPR036045">
    <property type="entry name" value="Sec1-like_sf"/>
</dbReference>
<evidence type="ECO:0008006" key="5">
    <source>
        <dbReference type="Google" id="ProtNLM"/>
    </source>
</evidence>
<dbReference type="InterPro" id="IPR043155">
    <property type="entry name" value="VPS33_dom3b"/>
</dbReference>
<dbReference type="InterPro" id="IPR043127">
    <property type="entry name" value="Sec-1-like_dom3a"/>
</dbReference>